<name>Q2VNM4_METAI</name>
<evidence type="ECO:0000256" key="1">
    <source>
        <dbReference type="SAM" id="MobiDB-lite"/>
    </source>
</evidence>
<sequence>MKAMDGRRKTATRQMALVRARGENEKPRRQTRRRGPCQAERQANRDPGETRRAGRRPHDRPRTAGKNSESFGSGHAPGRLSRGQAPVRRTHARRPEARMSGRAEGEKYAGPPSNVLALVRQRR</sequence>
<proteinExistence type="predicted"/>
<dbReference type="AlphaFoldDB" id="Q2VNM4"/>
<feature type="compositionally biased region" description="Basic and acidic residues" evidence="1">
    <location>
        <begin position="42"/>
        <end position="52"/>
    </location>
</feature>
<organism evidence="2">
    <name type="scientific">Methylocapsa acidiphila</name>
    <dbReference type="NCBI Taxonomy" id="133552"/>
    <lineage>
        <taxon>Bacteria</taxon>
        <taxon>Pseudomonadati</taxon>
        <taxon>Pseudomonadota</taxon>
        <taxon>Alphaproteobacteria</taxon>
        <taxon>Hyphomicrobiales</taxon>
        <taxon>Beijerinckiaceae</taxon>
        <taxon>Methylocapsa</taxon>
    </lineage>
</organism>
<reference evidence="2" key="1">
    <citation type="submission" date="2005-06" db="EMBL/GenBank/DDBJ databases">
        <title>First Genome Data from Uncultured Upland Soil Cluster a Methanotrophs Provide Further Evidence for a Close Phylogenetic Relationship to Methylocapsa acidiphila B2 and High-Affinity Methanotrophy Based on pMMO.</title>
        <authorList>
            <person name="Ricke P."/>
            <person name="Kube M."/>
            <person name="Nakagawa S."/>
            <person name="Erkel C."/>
            <person name="Reinhardt R."/>
            <person name="Liesack W."/>
        </authorList>
    </citation>
    <scope>NUCLEOTIDE SEQUENCE</scope>
</reference>
<feature type="region of interest" description="Disordered" evidence="1">
    <location>
        <begin position="1"/>
        <end position="123"/>
    </location>
</feature>
<protein>
    <submittedName>
        <fullName evidence="2">Uncharacterized protein</fullName>
    </submittedName>
</protein>
<evidence type="ECO:0000313" key="2">
    <source>
        <dbReference type="EMBL" id="CAJ01608.1"/>
    </source>
</evidence>
<gene>
    <name evidence="2" type="ORF">orf45</name>
</gene>
<dbReference type="EMBL" id="CT005238">
    <property type="protein sequence ID" value="CAJ01608.1"/>
    <property type="molecule type" value="Genomic_DNA"/>
</dbReference>
<accession>Q2VNM4</accession>
<feature type="compositionally biased region" description="Basic and acidic residues" evidence="1">
    <location>
        <begin position="93"/>
        <end position="107"/>
    </location>
</feature>